<dbReference type="KEGG" id="thig:FE785_04140"/>
<dbReference type="Pfam" id="PF02504">
    <property type="entry name" value="FA_synthesis"/>
    <property type="match status" value="1"/>
</dbReference>
<comment type="pathway">
    <text evidence="10">Lipid metabolism; phospholipid metabolism.</text>
</comment>
<gene>
    <name evidence="10 11" type="primary">plsX</name>
    <name evidence="11" type="ORF">FE785_04140</name>
</gene>
<evidence type="ECO:0000256" key="2">
    <source>
        <dbReference type="ARBA" id="ARBA00022490"/>
    </source>
</evidence>
<dbReference type="PIRSF" id="PIRSF002465">
    <property type="entry name" value="Phsphlp_syn_PlsX"/>
    <property type="match status" value="1"/>
</dbReference>
<keyword evidence="3 10" id="KW-0444">Lipid biosynthesis</keyword>
<comment type="function">
    <text evidence="10">Catalyzes the reversible formation of acyl-phosphate (acyl-PO(4)) from acyl-[acyl-carrier-protein] (acyl-ACP). This enzyme utilizes acyl-ACP as fatty acyl donor, but not acyl-CoA.</text>
</comment>
<keyword evidence="6 10" id="KW-0594">Phospholipid biosynthesis</keyword>
<dbReference type="UniPathway" id="UPA00085"/>
<dbReference type="NCBIfam" id="TIGR00182">
    <property type="entry name" value="plsX"/>
    <property type="match status" value="1"/>
</dbReference>
<dbReference type="Proteomes" id="UP000304864">
    <property type="component" value="Chromosome"/>
</dbReference>
<dbReference type="PANTHER" id="PTHR30100">
    <property type="entry name" value="FATTY ACID/PHOSPHOLIPID SYNTHESIS PROTEIN PLSX"/>
    <property type="match status" value="1"/>
</dbReference>
<dbReference type="GO" id="GO:0008654">
    <property type="term" value="P:phospholipid biosynthetic process"/>
    <property type="evidence" value="ECO:0007669"/>
    <property type="project" value="UniProtKB-KW"/>
</dbReference>
<comment type="catalytic activity">
    <reaction evidence="1 10">
        <text>a fatty acyl-[ACP] + phosphate = an acyl phosphate + holo-[ACP]</text>
        <dbReference type="Rhea" id="RHEA:42292"/>
        <dbReference type="Rhea" id="RHEA-COMP:9685"/>
        <dbReference type="Rhea" id="RHEA-COMP:14125"/>
        <dbReference type="ChEBI" id="CHEBI:43474"/>
        <dbReference type="ChEBI" id="CHEBI:59918"/>
        <dbReference type="ChEBI" id="CHEBI:64479"/>
        <dbReference type="ChEBI" id="CHEBI:138651"/>
        <dbReference type="EC" id="2.3.1.274"/>
    </reaction>
</comment>
<keyword evidence="7 10" id="KW-1208">Phospholipid metabolism</keyword>
<dbReference type="GO" id="GO:0005737">
    <property type="term" value="C:cytoplasm"/>
    <property type="evidence" value="ECO:0007669"/>
    <property type="project" value="UniProtKB-SubCell"/>
</dbReference>
<reference evidence="11 12" key="1">
    <citation type="submission" date="2019-05" db="EMBL/GenBank/DDBJ databases">
        <title>Thiomicrorhabdus sediminis sp. nov, a novel sulfur-oxidizing bacterium isolated from coastal sediment.</title>
        <authorList>
            <person name="Liu X."/>
        </authorList>
    </citation>
    <scope>NUCLEOTIDE SEQUENCE [LARGE SCALE GENOMIC DNA]</scope>
    <source>
        <strain evidence="11 12">G1</strain>
    </source>
</reference>
<accession>A0A4P9K6M4</accession>
<dbReference type="GO" id="GO:0006633">
    <property type="term" value="P:fatty acid biosynthetic process"/>
    <property type="evidence" value="ECO:0007669"/>
    <property type="project" value="UniProtKB-UniRule"/>
</dbReference>
<comment type="similarity">
    <text evidence="10">Belongs to the PlsX family.</text>
</comment>
<proteinExistence type="inferred from homology"/>
<protein>
    <recommendedName>
        <fullName evidence="8 10">Phosphate acyltransferase</fullName>
        <ecNumber evidence="8 10">2.3.1.274</ecNumber>
    </recommendedName>
    <alternativeName>
        <fullName evidence="10">Acyl-ACP phosphotransacylase</fullName>
    </alternativeName>
    <alternativeName>
        <fullName evidence="10">Acyl-[acyl-carrier-protein]--phosphate acyltransferase</fullName>
    </alternativeName>
    <alternativeName>
        <fullName evidence="10">Phosphate-acyl-ACP acyltransferase</fullName>
    </alternativeName>
</protein>
<dbReference type="OrthoDB" id="9806408at2"/>
<organism evidence="11 12">
    <name type="scientific">Thiomicrorhabdus sediminis</name>
    <dbReference type="NCBI Taxonomy" id="2580412"/>
    <lineage>
        <taxon>Bacteria</taxon>
        <taxon>Pseudomonadati</taxon>
        <taxon>Pseudomonadota</taxon>
        <taxon>Gammaproteobacteria</taxon>
        <taxon>Thiotrichales</taxon>
        <taxon>Piscirickettsiaceae</taxon>
        <taxon>Thiomicrorhabdus</taxon>
    </lineage>
</organism>
<dbReference type="InterPro" id="IPR003664">
    <property type="entry name" value="FA_synthesis"/>
</dbReference>
<evidence type="ECO:0000256" key="6">
    <source>
        <dbReference type="ARBA" id="ARBA00023209"/>
    </source>
</evidence>
<keyword evidence="12" id="KW-1185">Reference proteome</keyword>
<dbReference type="AlphaFoldDB" id="A0A4P9K6M4"/>
<comment type="subunit">
    <text evidence="9 10">Homodimer. Probably interacts with PlsY.</text>
</comment>
<dbReference type="InterPro" id="IPR012281">
    <property type="entry name" value="Phospholipid_synth_PlsX-like"/>
</dbReference>
<dbReference type="PANTHER" id="PTHR30100:SF1">
    <property type="entry name" value="PHOSPHATE ACYLTRANSFERASE"/>
    <property type="match status" value="1"/>
</dbReference>
<evidence type="ECO:0000256" key="1">
    <source>
        <dbReference type="ARBA" id="ARBA00001232"/>
    </source>
</evidence>
<evidence type="ECO:0000256" key="5">
    <source>
        <dbReference type="ARBA" id="ARBA00023098"/>
    </source>
</evidence>
<dbReference type="EMBL" id="CP040602">
    <property type="protein sequence ID" value="QCU89887.1"/>
    <property type="molecule type" value="Genomic_DNA"/>
</dbReference>
<evidence type="ECO:0000256" key="7">
    <source>
        <dbReference type="ARBA" id="ARBA00023264"/>
    </source>
</evidence>
<dbReference type="EC" id="2.3.1.274" evidence="8 10"/>
<evidence type="ECO:0000256" key="9">
    <source>
        <dbReference type="ARBA" id="ARBA00046608"/>
    </source>
</evidence>
<dbReference type="SUPFAM" id="SSF53659">
    <property type="entry name" value="Isocitrate/Isopropylmalate dehydrogenase-like"/>
    <property type="match status" value="1"/>
</dbReference>
<dbReference type="Gene3D" id="3.40.718.10">
    <property type="entry name" value="Isopropylmalate Dehydrogenase"/>
    <property type="match status" value="1"/>
</dbReference>
<evidence type="ECO:0000256" key="3">
    <source>
        <dbReference type="ARBA" id="ARBA00022516"/>
    </source>
</evidence>
<keyword evidence="4 10" id="KW-0808">Transferase</keyword>
<comment type="subcellular location">
    <subcellularLocation>
        <location evidence="10">Cytoplasm</location>
    </subcellularLocation>
    <text evidence="10">Associated with the membrane possibly through PlsY.</text>
</comment>
<sequence length="357" mass="38555">MAINIAVDAMGGDHGLPVTVPASLDALKLYSDIHITLVGRESEIREELAKYQYDSSRITVQHAEQVVEMDDLPSKALRNKRQSSMRIALNLVKDEQAQACVSAGNTGALMAVAKFVLKTIPGIDRPAICTSMPTMKGHVHVLDLGANVGCDGEALMQFALMGSVLTRAVDDNPAPRVGLLNIGEEEIKGHQRIKDAHALLTQTSINYIGYIEGDDIYKGDVDVVACDGFDGNVALKSSEGVAKMIAFYLKQSFSKNLLTKLVALIAYPVLKSFKDKVDPRRYNGASLLGLRKIVIKSHGGADQFSFLNAISEARLEVAKNVPDLISAEVSQLLQELKPLKSADDAAQVEQVKTAKSV</sequence>
<keyword evidence="11" id="KW-0012">Acyltransferase</keyword>
<evidence type="ECO:0000313" key="11">
    <source>
        <dbReference type="EMBL" id="QCU89887.1"/>
    </source>
</evidence>
<dbReference type="HAMAP" id="MF_00019">
    <property type="entry name" value="PlsX"/>
    <property type="match status" value="1"/>
</dbReference>
<evidence type="ECO:0000256" key="10">
    <source>
        <dbReference type="HAMAP-Rule" id="MF_00019"/>
    </source>
</evidence>
<dbReference type="GO" id="GO:0043811">
    <property type="term" value="F:phosphate:acyl-[acyl carrier protein] acyltransferase activity"/>
    <property type="evidence" value="ECO:0007669"/>
    <property type="project" value="UniProtKB-UniRule"/>
</dbReference>
<evidence type="ECO:0000256" key="4">
    <source>
        <dbReference type="ARBA" id="ARBA00022679"/>
    </source>
</evidence>
<name>A0A4P9K6M4_9GAMM</name>
<evidence type="ECO:0000313" key="12">
    <source>
        <dbReference type="Proteomes" id="UP000304864"/>
    </source>
</evidence>
<evidence type="ECO:0000256" key="8">
    <source>
        <dbReference type="ARBA" id="ARBA00024069"/>
    </source>
</evidence>
<keyword evidence="2 10" id="KW-0963">Cytoplasm</keyword>
<dbReference type="RefSeq" id="WP_138564564.1">
    <property type="nucleotide sequence ID" value="NZ_CP040602.1"/>
</dbReference>
<keyword evidence="5 10" id="KW-0443">Lipid metabolism</keyword>